<evidence type="ECO:0000313" key="4">
    <source>
        <dbReference type="Proteomes" id="UP000024837"/>
    </source>
</evidence>
<name>W7I1K7_9PEZI</name>
<evidence type="ECO:0000313" key="3">
    <source>
        <dbReference type="EMBL" id="EWC46108.1"/>
    </source>
</evidence>
<dbReference type="Pfam" id="PF00339">
    <property type="entry name" value="Arrestin_N"/>
    <property type="match status" value="1"/>
</dbReference>
<feature type="domain" description="Arrestin-like N-terminal" evidence="2">
    <location>
        <begin position="13"/>
        <end position="110"/>
    </location>
</feature>
<organism evidence="3 4">
    <name type="scientific">Drechslerella stenobrocha 248</name>
    <dbReference type="NCBI Taxonomy" id="1043628"/>
    <lineage>
        <taxon>Eukaryota</taxon>
        <taxon>Fungi</taxon>
        <taxon>Dikarya</taxon>
        <taxon>Ascomycota</taxon>
        <taxon>Pezizomycotina</taxon>
        <taxon>Orbiliomycetes</taxon>
        <taxon>Orbiliales</taxon>
        <taxon>Orbiliaceae</taxon>
        <taxon>Drechslerella</taxon>
    </lineage>
</organism>
<dbReference type="InterPro" id="IPR014752">
    <property type="entry name" value="Arrestin-like_C"/>
</dbReference>
<accession>W7I1K7</accession>
<evidence type="ECO:0000256" key="1">
    <source>
        <dbReference type="SAM" id="MobiDB-lite"/>
    </source>
</evidence>
<feature type="region of interest" description="Disordered" evidence="1">
    <location>
        <begin position="172"/>
        <end position="195"/>
    </location>
</feature>
<dbReference type="Proteomes" id="UP000024837">
    <property type="component" value="Unassembled WGS sequence"/>
</dbReference>
<reference evidence="3 4" key="1">
    <citation type="submission" date="2013-05" db="EMBL/GenBank/DDBJ databases">
        <title>Drechslerella stenobrocha genome reveals carnivorous origination and mechanical trapping mechanism of predatory fungi.</title>
        <authorList>
            <person name="Liu X."/>
            <person name="Zhang W."/>
            <person name="Liu K."/>
        </authorList>
    </citation>
    <scope>NUCLEOTIDE SEQUENCE [LARGE SCALE GENOMIC DNA]</scope>
    <source>
        <strain evidence="3 4">248</strain>
    </source>
</reference>
<dbReference type="InterPro" id="IPR014756">
    <property type="entry name" value="Ig_E-set"/>
</dbReference>
<gene>
    <name evidence="3" type="ORF">DRE_04682</name>
</gene>
<dbReference type="InterPro" id="IPR011021">
    <property type="entry name" value="Arrestin-like_N"/>
</dbReference>
<sequence length="500" mass="55855">MPRAGPKSDTAVVVELDRPDGVFRPGDTVSGRVTVASPSPTNGSTNNIHITIFGRSKVLMVRSRGQSRDYYRGRAVLFEHRFYLDGPPVSRADGTETWQFSTQLPTHTVPVPKSRWSHDTWKKNDKFLDNVNMDVRTHPLPGVFYYRTEFGGDKSECYVEYVLKASLHTRRVEDDGTDSDTKKKPKKNESGSPKTVVPLAVRARSTDQPILYDAHMQDLREDTRIRTLRLLPTFATETQLGFMHNIRSVLKPSSVPAYFFDTRISYPATVQLDNPNCFPFRLSVIPKASGSGSSSGSIFDGGSAASLPDVKLMTFSLSLRVTVLMRARTLLKWDTSTEKHHDFVIVPALPPHLVGYVIPREGEPIYDHANGAAGEQSLDVGRLLDLRVSRTHSTWQSATSNEPTRTDFKAKRPLWASFKSYNIHVWYEWKYKMSIMCVGERETIEGRQRVQLIGQSEEQVQNVAVDNQGVRKGWGELMDGVVGLGQALAGIGVLASEAAE</sequence>
<keyword evidence="4" id="KW-1185">Reference proteome</keyword>
<dbReference type="HOGENOM" id="CLU_042066_1_0_1"/>
<dbReference type="Gene3D" id="2.60.40.640">
    <property type="match status" value="1"/>
</dbReference>
<evidence type="ECO:0000259" key="2">
    <source>
        <dbReference type="Pfam" id="PF00339"/>
    </source>
</evidence>
<dbReference type="EMBL" id="KI966421">
    <property type="protein sequence ID" value="EWC46108.1"/>
    <property type="molecule type" value="Genomic_DNA"/>
</dbReference>
<protein>
    <recommendedName>
        <fullName evidence="2">Arrestin-like N-terminal domain-containing protein</fullName>
    </recommendedName>
</protein>
<dbReference type="OrthoDB" id="2333384at2759"/>
<feature type="compositionally biased region" description="Basic and acidic residues" evidence="1">
    <location>
        <begin position="172"/>
        <end position="182"/>
    </location>
</feature>
<dbReference type="SUPFAM" id="SSF81296">
    <property type="entry name" value="E set domains"/>
    <property type="match status" value="1"/>
</dbReference>
<proteinExistence type="predicted"/>
<dbReference type="AlphaFoldDB" id="W7I1K7"/>